<comment type="caution">
    <text evidence="2">The sequence shown here is derived from an EMBL/GenBank/DDBJ whole genome shotgun (WGS) entry which is preliminary data.</text>
</comment>
<feature type="region of interest" description="Disordered" evidence="1">
    <location>
        <begin position="1"/>
        <end position="48"/>
    </location>
</feature>
<evidence type="ECO:0000256" key="1">
    <source>
        <dbReference type="SAM" id="MobiDB-lite"/>
    </source>
</evidence>
<organism evidence="2 3">
    <name type="scientific">Streptomyces althioticus subsp. attaecolombicae</name>
    <dbReference type="NCBI Taxonomy" id="3075534"/>
    <lineage>
        <taxon>Bacteria</taxon>
        <taxon>Bacillati</taxon>
        <taxon>Actinomycetota</taxon>
        <taxon>Actinomycetes</taxon>
        <taxon>Kitasatosporales</taxon>
        <taxon>Streptomycetaceae</taxon>
        <taxon>Streptomyces</taxon>
        <taxon>Streptomyces althioticus group</taxon>
    </lineage>
</organism>
<proteinExistence type="predicted"/>
<dbReference type="RefSeq" id="WP_139118482.1">
    <property type="nucleotide sequence ID" value="NZ_JAVSGH010000051.1"/>
</dbReference>
<protein>
    <submittedName>
        <fullName evidence="2">Uncharacterized protein</fullName>
    </submittedName>
</protein>
<sequence>MSHDYRPGDVPPLQAAPDPAAAPTGKTPKNGTRASAPRRAEPAHVDFPPVENGLDYLRSVVDHLTAVDPPAPRDLKYAVLHLQAAAEVLLKFRLVQEHWSLVFKEPGTATRKRFEAGDFDSCTTKAAVDRLRNVAGVDVDDKGARALEALAKSRNSLQHYGLTAPAPAVEARAAEVLDFLMDFIHAELPVQPGYPLDKVEEELAYVRARLSTIQSFLKRRHDQLRSELEKVRDVTAQCVLCAQWAVVLGSGSGPLSCRFCHHAWPTAELAAVDSGLAQAEWGVEVVQCPECCETAVLVDLATVASAPGHRHSVCFACGAGFDTLKTCESCEQHYSPGPNEDLGLCPDCLAARIAPF</sequence>
<accession>A0ABU3I611</accession>
<feature type="compositionally biased region" description="Low complexity" evidence="1">
    <location>
        <begin position="11"/>
        <end position="23"/>
    </location>
</feature>
<reference evidence="2" key="1">
    <citation type="submission" date="2024-05" db="EMBL/GenBank/DDBJ databases">
        <title>30 novel species of actinomycetes from the DSMZ collection.</title>
        <authorList>
            <person name="Nouioui I."/>
        </authorList>
    </citation>
    <scope>NUCLEOTIDE SEQUENCE</scope>
    <source>
        <strain evidence="2">DSM 41972</strain>
    </source>
</reference>
<keyword evidence="3" id="KW-1185">Reference proteome</keyword>
<name>A0ABU3I611_9ACTN</name>
<gene>
    <name evidence="2" type="ORF">ROS62_27330</name>
</gene>
<dbReference type="EMBL" id="JAVSGH010000051">
    <property type="protein sequence ID" value="MDT3728392.1"/>
    <property type="molecule type" value="Genomic_DNA"/>
</dbReference>
<evidence type="ECO:0000313" key="2">
    <source>
        <dbReference type="EMBL" id="MDT3728392.1"/>
    </source>
</evidence>
<dbReference type="Proteomes" id="UP001181313">
    <property type="component" value="Unassembled WGS sequence"/>
</dbReference>
<evidence type="ECO:0000313" key="3">
    <source>
        <dbReference type="Proteomes" id="UP001181313"/>
    </source>
</evidence>